<protein>
    <submittedName>
        <fullName evidence="1">Uncharacterized protein</fullName>
    </submittedName>
</protein>
<name>A0A420DGJ2_9FLAO</name>
<gene>
    <name evidence="1" type="ORF">BXY80_2121</name>
</gene>
<evidence type="ECO:0000313" key="2">
    <source>
        <dbReference type="Proteomes" id="UP000284892"/>
    </source>
</evidence>
<dbReference type="Proteomes" id="UP000284892">
    <property type="component" value="Unassembled WGS sequence"/>
</dbReference>
<sequence length="35" mass="4267">MVSIFTKNTNKNTLLKNYDVLLKERIYKFKFVEDL</sequence>
<dbReference type="AlphaFoldDB" id="A0A420DGJ2"/>
<organism evidence="1 2">
    <name type="scientific">Ichthyenterobacterium magnum</name>
    <dbReference type="NCBI Taxonomy" id="1230530"/>
    <lineage>
        <taxon>Bacteria</taxon>
        <taxon>Pseudomonadati</taxon>
        <taxon>Bacteroidota</taxon>
        <taxon>Flavobacteriia</taxon>
        <taxon>Flavobacteriales</taxon>
        <taxon>Flavobacteriaceae</taxon>
        <taxon>Ichthyenterobacterium</taxon>
    </lineage>
</organism>
<reference evidence="1 2" key="1">
    <citation type="submission" date="2018-09" db="EMBL/GenBank/DDBJ databases">
        <title>Genomic Encyclopedia of Archaeal and Bacterial Type Strains, Phase II (KMG-II): from individual species to whole genera.</title>
        <authorList>
            <person name="Goeker M."/>
        </authorList>
    </citation>
    <scope>NUCLEOTIDE SEQUENCE [LARGE SCALE GENOMIC DNA]</scope>
    <source>
        <strain evidence="1 2">DSM 26283</strain>
    </source>
</reference>
<proteinExistence type="predicted"/>
<evidence type="ECO:0000313" key="1">
    <source>
        <dbReference type="EMBL" id="RKE92204.1"/>
    </source>
</evidence>
<accession>A0A420DGJ2</accession>
<dbReference type="EMBL" id="RAQJ01000004">
    <property type="protein sequence ID" value="RKE92204.1"/>
    <property type="molecule type" value="Genomic_DNA"/>
</dbReference>
<comment type="caution">
    <text evidence="1">The sequence shown here is derived from an EMBL/GenBank/DDBJ whole genome shotgun (WGS) entry which is preliminary data.</text>
</comment>
<keyword evidence="2" id="KW-1185">Reference proteome</keyword>